<proteinExistence type="inferred from homology"/>
<dbReference type="PANTHER" id="PTHR30349:SF64">
    <property type="entry name" value="PROPHAGE INTEGRASE INTD-RELATED"/>
    <property type="match status" value="1"/>
</dbReference>
<reference evidence="8" key="1">
    <citation type="journal article" date="2021" name="Int. J. Syst. Evol. Microbiol.">
        <title>Actinocatenispora comari sp. nov., an endophytic actinomycete isolated from aerial parts of Comarum salesowianum.</title>
        <authorList>
            <person name="Oyunbileg N."/>
            <person name="Iizaka Y."/>
            <person name="Hamada M."/>
            <person name="Davaapurev B.O."/>
            <person name="Fukumoto A."/>
            <person name="Tsetseg B."/>
            <person name="Kato F."/>
            <person name="Tamura T."/>
            <person name="Batkhuu J."/>
            <person name="Anzai Y."/>
        </authorList>
    </citation>
    <scope>NUCLEOTIDE SEQUENCE [LARGE SCALE GENOMIC DNA]</scope>
    <source>
        <strain evidence="8">NUM-2625</strain>
    </source>
</reference>
<dbReference type="EMBL" id="BOPO01000110">
    <property type="protein sequence ID" value="GIL29925.1"/>
    <property type="molecule type" value="Genomic_DNA"/>
</dbReference>
<keyword evidence="8" id="KW-1185">Reference proteome</keyword>
<comment type="caution">
    <text evidence="7">The sequence shown here is derived from an EMBL/GenBank/DDBJ whole genome shotgun (WGS) entry which is preliminary data.</text>
</comment>
<accession>A0A8J4AFY3</accession>
<dbReference type="GO" id="GO:0006310">
    <property type="term" value="P:DNA recombination"/>
    <property type="evidence" value="ECO:0007669"/>
    <property type="project" value="UniProtKB-KW"/>
</dbReference>
<evidence type="ECO:0000259" key="6">
    <source>
        <dbReference type="PROSITE" id="PS51900"/>
    </source>
</evidence>
<dbReference type="Gene3D" id="1.10.150.130">
    <property type="match status" value="1"/>
</dbReference>
<dbReference type="PANTHER" id="PTHR30349">
    <property type="entry name" value="PHAGE INTEGRASE-RELATED"/>
    <property type="match status" value="1"/>
</dbReference>
<evidence type="ECO:0000256" key="4">
    <source>
        <dbReference type="PROSITE-ProRule" id="PRU01248"/>
    </source>
</evidence>
<feature type="domain" description="Core-binding (CB)" evidence="6">
    <location>
        <begin position="19"/>
        <end position="99"/>
    </location>
</feature>
<dbReference type="InterPro" id="IPR011010">
    <property type="entry name" value="DNA_brk_join_enz"/>
</dbReference>
<dbReference type="SUPFAM" id="SSF56349">
    <property type="entry name" value="DNA breaking-rejoining enzymes"/>
    <property type="match status" value="1"/>
</dbReference>
<evidence type="ECO:0000256" key="1">
    <source>
        <dbReference type="ARBA" id="ARBA00008857"/>
    </source>
</evidence>
<name>A0A8J4AFY3_9ACTN</name>
<evidence type="ECO:0000313" key="7">
    <source>
        <dbReference type="EMBL" id="GIL29925.1"/>
    </source>
</evidence>
<dbReference type="GO" id="GO:0015074">
    <property type="term" value="P:DNA integration"/>
    <property type="evidence" value="ECO:0007669"/>
    <property type="project" value="UniProtKB-KW"/>
</dbReference>
<dbReference type="GO" id="GO:0003677">
    <property type="term" value="F:DNA binding"/>
    <property type="evidence" value="ECO:0007669"/>
    <property type="project" value="UniProtKB-UniRule"/>
</dbReference>
<evidence type="ECO:0000259" key="5">
    <source>
        <dbReference type="PROSITE" id="PS51898"/>
    </source>
</evidence>
<evidence type="ECO:0000256" key="2">
    <source>
        <dbReference type="ARBA" id="ARBA00023125"/>
    </source>
</evidence>
<dbReference type="InterPro" id="IPR002104">
    <property type="entry name" value="Integrase_catalytic"/>
</dbReference>
<feature type="domain" description="Tyr recombinase" evidence="5">
    <location>
        <begin position="120"/>
        <end position="309"/>
    </location>
</feature>
<dbReference type="PROSITE" id="PS51898">
    <property type="entry name" value="TYR_RECOMBINASE"/>
    <property type="match status" value="1"/>
</dbReference>
<organism evidence="7 8">
    <name type="scientific">Actinocatenispora comari</name>
    <dbReference type="NCBI Taxonomy" id="2807577"/>
    <lineage>
        <taxon>Bacteria</taxon>
        <taxon>Bacillati</taxon>
        <taxon>Actinomycetota</taxon>
        <taxon>Actinomycetes</taxon>
        <taxon>Micromonosporales</taxon>
        <taxon>Micromonosporaceae</taxon>
        <taxon>Actinocatenispora</taxon>
    </lineage>
</organism>
<dbReference type="InterPro" id="IPR010998">
    <property type="entry name" value="Integrase_recombinase_N"/>
</dbReference>
<keyword evidence="3" id="KW-0233">DNA recombination</keyword>
<dbReference type="Pfam" id="PF00589">
    <property type="entry name" value="Phage_integrase"/>
    <property type="match status" value="1"/>
</dbReference>
<dbReference type="PROSITE" id="PS51900">
    <property type="entry name" value="CB"/>
    <property type="match status" value="1"/>
</dbReference>
<dbReference type="InterPro" id="IPR013762">
    <property type="entry name" value="Integrase-like_cat_sf"/>
</dbReference>
<dbReference type="Proteomes" id="UP000614996">
    <property type="component" value="Unassembled WGS sequence"/>
</dbReference>
<protein>
    <submittedName>
        <fullName evidence="7">Site-specific integrase</fullName>
    </submittedName>
</protein>
<dbReference type="Gene3D" id="1.10.443.10">
    <property type="entry name" value="Intergrase catalytic core"/>
    <property type="match status" value="1"/>
</dbReference>
<sequence>MEADRHRGVYVDQRAGRIRLTDYATTRWLPAQVHLRSNSTETYDRHLRNHILPALGERPIGSLGRSDMKAFVTAISGKLSASTVHTVFAVLRSLMQSAVDDQVIGVNPCSRVPLPRVTAHAVEPLPAEALLALCEAITERYRLAVVLGFGLGLREGEALGLTVPQVDFLRRRVLVREQAQNGELVELKTAASRRTVPADDWVLAEITKHMQRDGYREGPGGVLVTNRSWKIAQRSSFGHCWREAVDRAGLPAGTRFHDLRHTYASALIRANVNPKAVQTRLGHATITETMDTYGHLFPDDADLGRGAVEALLAIRPAEQRRNSGGA</sequence>
<dbReference type="CDD" id="cd01189">
    <property type="entry name" value="INT_ICEBs1_C_like"/>
    <property type="match status" value="1"/>
</dbReference>
<gene>
    <name evidence="7" type="ORF">NUM_51790</name>
</gene>
<comment type="similarity">
    <text evidence="1">Belongs to the 'phage' integrase family.</text>
</comment>
<dbReference type="InterPro" id="IPR050090">
    <property type="entry name" value="Tyrosine_recombinase_XerCD"/>
</dbReference>
<dbReference type="AlphaFoldDB" id="A0A8J4AFY3"/>
<keyword evidence="2 4" id="KW-0238">DNA-binding</keyword>
<dbReference type="InterPro" id="IPR044068">
    <property type="entry name" value="CB"/>
</dbReference>
<evidence type="ECO:0000313" key="8">
    <source>
        <dbReference type="Proteomes" id="UP000614996"/>
    </source>
</evidence>
<evidence type="ECO:0000256" key="3">
    <source>
        <dbReference type="ARBA" id="ARBA00023172"/>
    </source>
</evidence>